<evidence type="ECO:0000256" key="1">
    <source>
        <dbReference type="ARBA" id="ARBA00004196"/>
    </source>
</evidence>
<comment type="subcellular location">
    <subcellularLocation>
        <location evidence="1">Cell envelope</location>
    </subcellularLocation>
</comment>
<dbReference type="STRING" id="1777144.AWB83_01879"/>
<evidence type="ECO:0000256" key="3">
    <source>
        <dbReference type="ARBA" id="ARBA00022729"/>
    </source>
</evidence>
<dbReference type="EMBL" id="FCOB02000007">
    <property type="protein sequence ID" value="SAK57491.1"/>
    <property type="molecule type" value="Genomic_DNA"/>
</dbReference>
<dbReference type="InterPro" id="IPR025997">
    <property type="entry name" value="SBP_2_dom"/>
</dbReference>
<feature type="chain" id="PRO_5007620602" evidence="4">
    <location>
        <begin position="26"/>
        <end position="316"/>
    </location>
</feature>
<gene>
    <name evidence="6" type="ORF">AWB83_01879</name>
</gene>
<dbReference type="RefSeq" id="WP_087044757.1">
    <property type="nucleotide sequence ID" value="NZ_FCOB02000007.1"/>
</dbReference>
<name>A0A158AHW0_9BURK</name>
<sequence length="316" mass="33261">MFKKKGVLASAALALGMMATATAHADGKPLKSIGITVGSLGNPYLVTVVKGAEARAKQINPDAKVTSVSAEYDLNKQFTQMDNFISAHVDMILLNSADPKAIEPAVMRARAAGIVVVAVDVASAGANATVQTNNLQAGQLACEYIVKKLNGKGNVIIENGPQVSSIVDRVSACKAVLAKNPGIKVLSDDQDGKASREGGMNAMQGYLTRYPRIDAVFAINDPQALGSDLAAKQLRRKDLFITSVDGAPEIETALKSPDSLIQASSSQDPYTMAQQAVTIGYDIMNGKPPAQAMTLMPSTLVTRDNVGNYKGWTAPR</sequence>
<dbReference type="SUPFAM" id="SSF53822">
    <property type="entry name" value="Periplasmic binding protein-like I"/>
    <property type="match status" value="1"/>
</dbReference>
<dbReference type="AlphaFoldDB" id="A0A158AHW0"/>
<evidence type="ECO:0000256" key="4">
    <source>
        <dbReference type="SAM" id="SignalP"/>
    </source>
</evidence>
<comment type="similarity">
    <text evidence="2">Belongs to the bacterial solute-binding protein 2 family.</text>
</comment>
<feature type="signal peptide" evidence="4">
    <location>
        <begin position="1"/>
        <end position="25"/>
    </location>
</feature>
<feature type="domain" description="Periplasmic binding protein" evidence="5">
    <location>
        <begin position="33"/>
        <end position="287"/>
    </location>
</feature>
<organism evidence="6 7">
    <name type="scientific">Caballeronia ptereochthonis</name>
    <dbReference type="NCBI Taxonomy" id="1777144"/>
    <lineage>
        <taxon>Bacteria</taxon>
        <taxon>Pseudomonadati</taxon>
        <taxon>Pseudomonadota</taxon>
        <taxon>Betaproteobacteria</taxon>
        <taxon>Burkholderiales</taxon>
        <taxon>Burkholderiaceae</taxon>
        <taxon>Caballeronia</taxon>
    </lineage>
</organism>
<protein>
    <submittedName>
        <fullName evidence="6">Sugar ABC transport system, lipoprotein</fullName>
    </submittedName>
</protein>
<accession>A0A158AHW0</accession>
<reference evidence="6" key="1">
    <citation type="submission" date="2016-01" db="EMBL/GenBank/DDBJ databases">
        <authorList>
            <person name="Peeters C."/>
        </authorList>
    </citation>
    <scope>NUCLEOTIDE SEQUENCE [LARGE SCALE GENOMIC DNA]</scope>
    <source>
        <strain evidence="6">LMG 29326</strain>
    </source>
</reference>
<keyword evidence="6" id="KW-0449">Lipoprotein</keyword>
<evidence type="ECO:0000259" key="5">
    <source>
        <dbReference type="Pfam" id="PF13407"/>
    </source>
</evidence>
<proteinExistence type="inferred from homology"/>
<dbReference type="OrthoDB" id="250606at2"/>
<dbReference type="PANTHER" id="PTHR46847">
    <property type="entry name" value="D-ALLOSE-BINDING PERIPLASMIC PROTEIN-RELATED"/>
    <property type="match status" value="1"/>
</dbReference>
<dbReference type="Proteomes" id="UP000054978">
    <property type="component" value="Unassembled WGS sequence"/>
</dbReference>
<keyword evidence="7" id="KW-1185">Reference proteome</keyword>
<dbReference type="PANTHER" id="PTHR46847:SF2">
    <property type="entry name" value="ABC TRANSPORTER SUGAR-BINDING PROTEIN"/>
    <property type="match status" value="1"/>
</dbReference>
<dbReference type="Gene3D" id="3.40.50.2300">
    <property type="match status" value="2"/>
</dbReference>
<dbReference type="CDD" id="cd06321">
    <property type="entry name" value="PBP1_ABC_sugar_binding-like"/>
    <property type="match status" value="1"/>
</dbReference>
<evidence type="ECO:0000313" key="6">
    <source>
        <dbReference type="EMBL" id="SAK57491.1"/>
    </source>
</evidence>
<dbReference type="InterPro" id="IPR028082">
    <property type="entry name" value="Peripla_BP_I"/>
</dbReference>
<dbReference type="GO" id="GO:0030246">
    <property type="term" value="F:carbohydrate binding"/>
    <property type="evidence" value="ECO:0007669"/>
    <property type="project" value="UniProtKB-ARBA"/>
</dbReference>
<keyword evidence="3 4" id="KW-0732">Signal</keyword>
<dbReference type="GO" id="GO:0030313">
    <property type="term" value="C:cell envelope"/>
    <property type="evidence" value="ECO:0007669"/>
    <property type="project" value="UniProtKB-SubCell"/>
</dbReference>
<dbReference type="Pfam" id="PF13407">
    <property type="entry name" value="Peripla_BP_4"/>
    <property type="match status" value="1"/>
</dbReference>
<evidence type="ECO:0000313" key="7">
    <source>
        <dbReference type="Proteomes" id="UP000054978"/>
    </source>
</evidence>
<evidence type="ECO:0000256" key="2">
    <source>
        <dbReference type="ARBA" id="ARBA00007639"/>
    </source>
</evidence>
<comment type="caution">
    <text evidence="6">The sequence shown here is derived from an EMBL/GenBank/DDBJ whole genome shotgun (WGS) entry which is preliminary data.</text>
</comment>